<organism evidence="1 2">
    <name type="scientific">Chryseobacterium ginsengisoli</name>
    <dbReference type="NCBI Taxonomy" id="363853"/>
    <lineage>
        <taxon>Bacteria</taxon>
        <taxon>Pseudomonadati</taxon>
        <taxon>Bacteroidota</taxon>
        <taxon>Flavobacteriia</taxon>
        <taxon>Flavobacteriales</taxon>
        <taxon>Weeksellaceae</taxon>
        <taxon>Chryseobacterium group</taxon>
        <taxon>Chryseobacterium</taxon>
    </lineage>
</organism>
<protein>
    <recommendedName>
        <fullName evidence="3">Transposase</fullName>
    </recommendedName>
</protein>
<dbReference type="Proteomes" id="UP001500353">
    <property type="component" value="Unassembled WGS sequence"/>
</dbReference>
<dbReference type="RefSeq" id="WP_345200694.1">
    <property type="nucleotide sequence ID" value="NZ_BAABHX010000001.1"/>
</dbReference>
<accession>A0ABP9M128</accession>
<reference evidence="2" key="1">
    <citation type="journal article" date="2019" name="Int. J. Syst. Evol. Microbiol.">
        <title>The Global Catalogue of Microorganisms (GCM) 10K type strain sequencing project: providing services to taxonomists for standard genome sequencing and annotation.</title>
        <authorList>
            <consortium name="The Broad Institute Genomics Platform"/>
            <consortium name="The Broad Institute Genome Sequencing Center for Infectious Disease"/>
            <person name="Wu L."/>
            <person name="Ma J."/>
        </authorList>
    </citation>
    <scope>NUCLEOTIDE SEQUENCE [LARGE SCALE GENOMIC DNA]</scope>
    <source>
        <strain evidence="2">JCM 18019</strain>
    </source>
</reference>
<dbReference type="SUPFAM" id="SSF48295">
    <property type="entry name" value="TrpR-like"/>
    <property type="match status" value="1"/>
</dbReference>
<sequence>MKIKIAMPDYKRIYSDLIAEKFPNREECKKILNKNILSELDVINLNNILFKDNTRDTVSFNQKHRSYSQETILEILDYQKKNKMNNIQLAAHFKLSRNTVAKWKKIFMM</sequence>
<name>A0ABP9M128_9FLAO</name>
<evidence type="ECO:0000313" key="2">
    <source>
        <dbReference type="Proteomes" id="UP001500353"/>
    </source>
</evidence>
<dbReference type="InterPro" id="IPR010921">
    <property type="entry name" value="Trp_repressor/repl_initiator"/>
</dbReference>
<proteinExistence type="predicted"/>
<gene>
    <name evidence="1" type="ORF">GCM10023210_09950</name>
</gene>
<keyword evidence="2" id="KW-1185">Reference proteome</keyword>
<evidence type="ECO:0000313" key="1">
    <source>
        <dbReference type="EMBL" id="GAA5087194.1"/>
    </source>
</evidence>
<comment type="caution">
    <text evidence="1">The sequence shown here is derived from an EMBL/GenBank/DDBJ whole genome shotgun (WGS) entry which is preliminary data.</text>
</comment>
<dbReference type="EMBL" id="BAABHX010000001">
    <property type="protein sequence ID" value="GAA5087194.1"/>
    <property type="molecule type" value="Genomic_DNA"/>
</dbReference>
<evidence type="ECO:0008006" key="3">
    <source>
        <dbReference type="Google" id="ProtNLM"/>
    </source>
</evidence>